<evidence type="ECO:0000256" key="8">
    <source>
        <dbReference type="ARBA" id="ARBA00022723"/>
    </source>
</evidence>
<evidence type="ECO:0000256" key="2">
    <source>
        <dbReference type="ARBA" id="ARBA00004947"/>
    </source>
</evidence>
<dbReference type="AlphaFoldDB" id="A0A9W6Q0P5"/>
<protein>
    <recommendedName>
        <fullName evidence="5 13">Galactose-1-phosphate uridylyltransferase</fullName>
        <ecNumber evidence="4 13">2.7.7.12</ecNumber>
    </recommendedName>
</protein>
<proteinExistence type="inferred from homology"/>
<keyword evidence="11 16" id="KW-0299">Galactose metabolism</keyword>
<dbReference type="SUPFAM" id="SSF54197">
    <property type="entry name" value="HIT-like"/>
    <property type="match status" value="2"/>
</dbReference>
<evidence type="ECO:0000256" key="9">
    <source>
        <dbReference type="ARBA" id="ARBA00022833"/>
    </source>
</evidence>
<keyword evidence="9 15" id="KW-0862">Zinc</keyword>
<evidence type="ECO:0000313" key="19">
    <source>
        <dbReference type="EMBL" id="GLW67814.1"/>
    </source>
</evidence>
<keyword evidence="8 15" id="KW-0479">Metal-binding</keyword>
<feature type="domain" description="Galactose-1-phosphate uridyl transferase N-terminal" evidence="17">
    <location>
        <begin position="58"/>
        <end position="213"/>
    </location>
</feature>
<comment type="cofactor">
    <cofactor evidence="15">
        <name>Zn(2+)</name>
        <dbReference type="ChEBI" id="CHEBI:29105"/>
    </cofactor>
    <text evidence="15">Binds 1 zinc ion per subunit.</text>
</comment>
<evidence type="ECO:0000313" key="20">
    <source>
        <dbReference type="Proteomes" id="UP001165041"/>
    </source>
</evidence>
<dbReference type="Gene3D" id="3.30.428.10">
    <property type="entry name" value="HIT-like"/>
    <property type="match status" value="2"/>
</dbReference>
<evidence type="ECO:0000259" key="18">
    <source>
        <dbReference type="Pfam" id="PF02744"/>
    </source>
</evidence>
<comment type="caution">
    <text evidence="19">The sequence shown here is derived from an EMBL/GenBank/DDBJ whole genome shotgun (WGS) entry which is preliminary data.</text>
</comment>
<feature type="binding site" evidence="15">
    <location>
        <position position="89"/>
    </location>
    <ligand>
        <name>Zn(2+)</name>
        <dbReference type="ChEBI" id="CHEBI:29105"/>
    </ligand>
</feature>
<evidence type="ECO:0000256" key="1">
    <source>
        <dbReference type="ARBA" id="ARBA00001107"/>
    </source>
</evidence>
<dbReference type="GO" id="GO:0033499">
    <property type="term" value="P:galactose catabolic process via UDP-galactose, Leloir pathway"/>
    <property type="evidence" value="ECO:0007669"/>
    <property type="project" value="TreeGrafter"/>
</dbReference>
<dbReference type="FunFam" id="3.30.428.10:FF:000010">
    <property type="entry name" value="Galactose-1-phosphate uridylyltransferase"/>
    <property type="match status" value="1"/>
</dbReference>
<feature type="active site" description="Tele-UMP-histidine intermediate" evidence="14">
    <location>
        <position position="206"/>
    </location>
</feature>
<dbReference type="PANTHER" id="PTHR11943">
    <property type="entry name" value="GALACTOSE-1-PHOSPHATE URIDYLYLTRANSFERASE"/>
    <property type="match status" value="1"/>
</dbReference>
<gene>
    <name evidence="19" type="ORF">Kpho02_01130</name>
</gene>
<name>A0A9W6Q0P5_9ACTN</name>
<evidence type="ECO:0000256" key="16">
    <source>
        <dbReference type="RuleBase" id="RU000506"/>
    </source>
</evidence>
<keyword evidence="10" id="KW-0408">Iron</keyword>
<dbReference type="GO" id="GO:0008270">
    <property type="term" value="F:zinc ion binding"/>
    <property type="evidence" value="ECO:0007669"/>
    <property type="project" value="InterPro"/>
</dbReference>
<keyword evidence="12 16" id="KW-0119">Carbohydrate metabolism</keyword>
<evidence type="ECO:0000256" key="13">
    <source>
        <dbReference type="NCBIfam" id="TIGR00209"/>
    </source>
</evidence>
<feature type="domain" description="Galactose-1-phosphate uridyl transferase C-terminal" evidence="18">
    <location>
        <begin position="251"/>
        <end position="380"/>
    </location>
</feature>
<dbReference type="InterPro" id="IPR001937">
    <property type="entry name" value="GalP_UDPtransf1"/>
</dbReference>
<dbReference type="InterPro" id="IPR005850">
    <property type="entry name" value="GalP_Utransf_C"/>
</dbReference>
<dbReference type="InterPro" id="IPR036265">
    <property type="entry name" value="HIT-like_sf"/>
</dbReference>
<dbReference type="EC" id="2.7.7.12" evidence="4 13"/>
<dbReference type="Pfam" id="PF02744">
    <property type="entry name" value="GalP_UDP_tr_C"/>
    <property type="match status" value="1"/>
</dbReference>
<dbReference type="PANTHER" id="PTHR11943:SF1">
    <property type="entry name" value="GALACTOSE-1-PHOSPHATE URIDYLYLTRANSFERASE"/>
    <property type="match status" value="1"/>
</dbReference>
<sequence>MYRLTPPAPSRDPNHEECAAVHKTVTELADGRELIYYDEEPVHREAPDRRPLEPAASVSEVRVDPFTGDAVTVAAHRQARTYHPPADECPLCPSREGRLSEIPAADYQVAVFENRFPSLADSSAAHVAPWSDGPYALTPGTGRCEVVCFTSDHRASFADLSEQRARLVLDAWTDRTAELYARPGVRQVYCFENRGAEIGVTLGHPHGQIYAFPFTTPRTSLALDRAAAHLAATGRNLYDDVLAAERATAGKPDSRVVLAGEHWTAFVPFAARWPYEVHLYPNRRVADLTALDADARAEFPRIYLDLLRRFDRLFPAPAPYIAAWHQAPRPAATELALHLELFTLRRTADKLKYLAGTESGMGAFMNDVRPETAARTLREL</sequence>
<reference evidence="19" key="1">
    <citation type="submission" date="2023-02" db="EMBL/GenBank/DDBJ databases">
        <title>Kitasatospora phosalacinea NBRC 14627.</title>
        <authorList>
            <person name="Ichikawa N."/>
            <person name="Sato H."/>
            <person name="Tonouchi N."/>
        </authorList>
    </citation>
    <scope>NUCLEOTIDE SEQUENCE</scope>
    <source>
        <strain evidence="19">NBRC 14627</strain>
    </source>
</reference>
<evidence type="ECO:0000259" key="17">
    <source>
        <dbReference type="Pfam" id="PF01087"/>
    </source>
</evidence>
<dbReference type="Pfam" id="PF01087">
    <property type="entry name" value="GalP_UDP_transf"/>
    <property type="match status" value="1"/>
</dbReference>
<evidence type="ECO:0000256" key="7">
    <source>
        <dbReference type="ARBA" id="ARBA00022695"/>
    </source>
</evidence>
<evidence type="ECO:0000256" key="12">
    <source>
        <dbReference type="ARBA" id="ARBA00023277"/>
    </source>
</evidence>
<comment type="catalytic activity">
    <reaction evidence="1 16">
        <text>alpha-D-galactose 1-phosphate + UDP-alpha-D-glucose = alpha-D-glucose 1-phosphate + UDP-alpha-D-galactose</text>
        <dbReference type="Rhea" id="RHEA:13989"/>
        <dbReference type="ChEBI" id="CHEBI:58336"/>
        <dbReference type="ChEBI" id="CHEBI:58601"/>
        <dbReference type="ChEBI" id="CHEBI:58885"/>
        <dbReference type="ChEBI" id="CHEBI:66914"/>
        <dbReference type="EC" id="2.7.7.12"/>
    </reaction>
</comment>
<organism evidence="19 20">
    <name type="scientific">Kitasatospora phosalacinea</name>
    <dbReference type="NCBI Taxonomy" id="2065"/>
    <lineage>
        <taxon>Bacteria</taxon>
        <taxon>Bacillati</taxon>
        <taxon>Actinomycetota</taxon>
        <taxon>Actinomycetes</taxon>
        <taxon>Kitasatosporales</taxon>
        <taxon>Streptomycetaceae</taxon>
        <taxon>Kitasatospora</taxon>
    </lineage>
</organism>
<evidence type="ECO:0000256" key="11">
    <source>
        <dbReference type="ARBA" id="ARBA00023144"/>
    </source>
</evidence>
<dbReference type="Proteomes" id="UP001165041">
    <property type="component" value="Unassembled WGS sequence"/>
</dbReference>
<dbReference type="PROSITE" id="PS00117">
    <property type="entry name" value="GAL_P_UDP_TRANSF_I"/>
    <property type="match status" value="1"/>
</dbReference>
<accession>A0A9W6Q0P5</accession>
<dbReference type="EMBL" id="BSSA01000001">
    <property type="protein sequence ID" value="GLW67814.1"/>
    <property type="molecule type" value="Genomic_DNA"/>
</dbReference>
<feature type="binding site" evidence="15">
    <location>
        <position position="153"/>
    </location>
    <ligand>
        <name>Zn(2+)</name>
        <dbReference type="ChEBI" id="CHEBI:29105"/>
    </ligand>
</feature>
<evidence type="ECO:0000256" key="10">
    <source>
        <dbReference type="ARBA" id="ARBA00023004"/>
    </source>
</evidence>
<evidence type="ECO:0000256" key="6">
    <source>
        <dbReference type="ARBA" id="ARBA00022679"/>
    </source>
</evidence>
<comment type="pathway">
    <text evidence="2 16">Carbohydrate metabolism; galactose metabolism.</text>
</comment>
<feature type="binding site" evidence="15">
    <location>
        <position position="204"/>
    </location>
    <ligand>
        <name>Zn(2+)</name>
        <dbReference type="ChEBI" id="CHEBI:29105"/>
    </ligand>
</feature>
<dbReference type="GO" id="GO:0005737">
    <property type="term" value="C:cytoplasm"/>
    <property type="evidence" value="ECO:0007669"/>
    <property type="project" value="TreeGrafter"/>
</dbReference>
<dbReference type="NCBIfam" id="TIGR00209">
    <property type="entry name" value="galT_1"/>
    <property type="match status" value="1"/>
</dbReference>
<evidence type="ECO:0000256" key="15">
    <source>
        <dbReference type="PIRSR" id="PIRSR000808-3"/>
    </source>
</evidence>
<dbReference type="InterPro" id="IPR019779">
    <property type="entry name" value="GalP_UDPtransf1_His-AS"/>
</dbReference>
<evidence type="ECO:0000256" key="4">
    <source>
        <dbReference type="ARBA" id="ARBA00012384"/>
    </source>
</evidence>
<dbReference type="GO" id="GO:0008108">
    <property type="term" value="F:UDP-glucose:hexose-1-phosphate uridylyltransferase activity"/>
    <property type="evidence" value="ECO:0007669"/>
    <property type="project" value="UniProtKB-UniRule"/>
</dbReference>
<comment type="similarity">
    <text evidence="3 16">Belongs to the galactose-1-phosphate uridylyltransferase type 1 family.</text>
</comment>
<keyword evidence="6 16" id="KW-0808">Transferase</keyword>
<keyword evidence="7 16" id="KW-0548">Nucleotidyltransferase</keyword>
<evidence type="ECO:0000256" key="14">
    <source>
        <dbReference type="PIRSR" id="PIRSR000808-1"/>
    </source>
</evidence>
<evidence type="ECO:0000256" key="5">
    <source>
        <dbReference type="ARBA" id="ARBA00016340"/>
    </source>
</evidence>
<evidence type="ECO:0000256" key="3">
    <source>
        <dbReference type="ARBA" id="ARBA00010951"/>
    </source>
</evidence>
<dbReference type="PIRSF" id="PIRSF000808">
    <property type="entry name" value="GalT"/>
    <property type="match status" value="1"/>
</dbReference>
<feature type="binding site" evidence="15">
    <location>
        <position position="92"/>
    </location>
    <ligand>
        <name>Zn(2+)</name>
        <dbReference type="ChEBI" id="CHEBI:29105"/>
    </ligand>
</feature>
<dbReference type="InterPro" id="IPR005849">
    <property type="entry name" value="GalP_Utransf_N"/>
</dbReference>